<dbReference type="EMBL" id="AZMM01004381">
    <property type="protein sequence ID" value="ETJ41696.1"/>
    <property type="molecule type" value="Genomic_DNA"/>
</dbReference>
<gene>
    <name evidence="2" type="ORF">Q604_UNBC04381G0001</name>
</gene>
<reference evidence="2" key="1">
    <citation type="submission" date="2013-12" db="EMBL/GenBank/DDBJ databases">
        <title>A Varibaculum cambriense genome reconstructed from a premature infant gut community with otherwise low bacterial novelty that shifts toward anaerobic metabolism during the third week of life.</title>
        <authorList>
            <person name="Brown C.T."/>
            <person name="Sharon I."/>
            <person name="Thomas B.C."/>
            <person name="Castelle C.J."/>
            <person name="Morowitz M.J."/>
            <person name="Banfield J.F."/>
        </authorList>
    </citation>
    <scope>NUCLEOTIDE SEQUENCE</scope>
</reference>
<feature type="compositionally biased region" description="Polar residues" evidence="1">
    <location>
        <begin position="7"/>
        <end position="21"/>
    </location>
</feature>
<organism evidence="2">
    <name type="scientific">human gut metagenome</name>
    <dbReference type="NCBI Taxonomy" id="408170"/>
    <lineage>
        <taxon>unclassified sequences</taxon>
        <taxon>metagenomes</taxon>
        <taxon>organismal metagenomes</taxon>
    </lineage>
</organism>
<comment type="caution">
    <text evidence="2">The sequence shown here is derived from an EMBL/GenBank/DDBJ whole genome shotgun (WGS) entry which is preliminary data.</text>
</comment>
<evidence type="ECO:0000256" key="1">
    <source>
        <dbReference type="SAM" id="MobiDB-lite"/>
    </source>
</evidence>
<feature type="region of interest" description="Disordered" evidence="1">
    <location>
        <begin position="1"/>
        <end position="21"/>
    </location>
</feature>
<feature type="non-terminal residue" evidence="2">
    <location>
        <position position="81"/>
    </location>
</feature>
<feature type="non-terminal residue" evidence="2">
    <location>
        <position position="1"/>
    </location>
</feature>
<proteinExistence type="predicted"/>
<protein>
    <submittedName>
        <fullName evidence="2">Uncharacterized protein</fullName>
    </submittedName>
</protein>
<sequence>SAYRSSGAMNATGTSGADLQNGSITNATITATATTNGPEHYALAPMKNASLTTTQTWFYINNGRTFSLDHSDLYINKATAA</sequence>
<accession>W1YH33</accession>
<dbReference type="AlphaFoldDB" id="W1YH33"/>
<evidence type="ECO:0000313" key="2">
    <source>
        <dbReference type="EMBL" id="ETJ41696.1"/>
    </source>
</evidence>
<name>W1YH33_9ZZZZ</name>